<dbReference type="Proteomes" id="UP000593898">
    <property type="component" value="Segment"/>
</dbReference>
<dbReference type="GeneID" id="65130441"/>
<sequence length="180" mass="20008">MLKFEVNGKHGSIIMNLPTKLSEITPEYLNEVTSNVVVADNYSLIGILYRESLASVMLANNRKQKNITTAIVPVFVKAGTTDTEYIKNMSCGDKIIIAPSDIAIGHHVSCPKNMITVNNILEYCNGDKEAYKSAICVSQPCYYLEFKIVPNCNIHGNYKEENGSYKNPFIEFGSSTNAQR</sequence>
<name>A0A7M1RZF9_9CAUD</name>
<accession>A0A7M1RZF9</accession>
<dbReference type="KEGG" id="vg:65130441"/>
<protein>
    <submittedName>
        <fullName evidence="1">Uncharacterized protein</fullName>
    </submittedName>
</protein>
<evidence type="ECO:0000313" key="2">
    <source>
        <dbReference type="Proteomes" id="UP000593898"/>
    </source>
</evidence>
<keyword evidence="2" id="KW-1185">Reference proteome</keyword>
<reference evidence="1 2" key="1">
    <citation type="submission" date="2020-07" db="EMBL/GenBank/DDBJ databases">
        <title>Taxonomic proposal: Crassvirales, a new order of highly abundant and diverse bacterial viruses.</title>
        <authorList>
            <person name="Shkoporov A.N."/>
            <person name="Stockdale S.R."/>
            <person name="Guerin E."/>
            <person name="Ross R.P."/>
            <person name="Hill C."/>
        </authorList>
    </citation>
    <scope>NUCLEOTIDE SEQUENCE [LARGE SCALE GENOMIC DNA]</scope>
</reference>
<dbReference type="EMBL" id="MT774394">
    <property type="protein sequence ID" value="QOR59825.1"/>
    <property type="molecule type" value="Genomic_DNA"/>
</dbReference>
<organism evidence="1 2">
    <name type="scientific">uncultured phage cr271_1</name>
    <dbReference type="NCBI Taxonomy" id="2772078"/>
    <lineage>
        <taxon>Viruses</taxon>
        <taxon>Duplodnaviria</taxon>
        <taxon>Heunggongvirae</taxon>
        <taxon>Uroviricota</taxon>
        <taxon>Caudoviricetes</taxon>
        <taxon>Crassvirales</taxon>
        <taxon>Intestiviridae</taxon>
        <taxon>Obtuvirinae</taxon>
        <taxon>Hacihdavirus</taxon>
        <taxon>Hacihdavirus animalis</taxon>
    </lineage>
</organism>
<dbReference type="RefSeq" id="YP_010111983.1">
    <property type="nucleotide sequence ID" value="NC_055887.1"/>
</dbReference>
<proteinExistence type="predicted"/>
<evidence type="ECO:0000313" key="1">
    <source>
        <dbReference type="EMBL" id="QOR59825.1"/>
    </source>
</evidence>